<evidence type="ECO:0000256" key="3">
    <source>
        <dbReference type="ARBA" id="ARBA00022670"/>
    </source>
</evidence>
<dbReference type="InterPro" id="IPR019758">
    <property type="entry name" value="Pept_S26A_signal_pept_1_CS"/>
</dbReference>
<evidence type="ECO:0000313" key="9">
    <source>
        <dbReference type="Proteomes" id="UP001363151"/>
    </source>
</evidence>
<dbReference type="PRINTS" id="PR00727">
    <property type="entry name" value="LEADERPTASE"/>
</dbReference>
<gene>
    <name evidence="8" type="ORF">SO694_00011417</name>
</gene>
<keyword evidence="6" id="KW-0732">Signal</keyword>
<comment type="caution">
    <text evidence="8">The sequence shown here is derived from an EMBL/GenBank/DDBJ whole genome shotgun (WGS) entry which is preliminary data.</text>
</comment>
<dbReference type="PROSITE" id="PS00501">
    <property type="entry name" value="SPASE_I_1"/>
    <property type="match status" value="1"/>
</dbReference>
<feature type="domain" description="Peptidase S26" evidence="7">
    <location>
        <begin position="77"/>
        <end position="245"/>
    </location>
</feature>
<feature type="chain" id="PRO_5045085455" description="Mitochondrial inner membrane protease subunit" evidence="6">
    <location>
        <begin position="22"/>
        <end position="260"/>
    </location>
</feature>
<name>A0ABR1GEX9_AURAN</name>
<reference evidence="8 9" key="1">
    <citation type="submission" date="2024-03" db="EMBL/GenBank/DDBJ databases">
        <title>Aureococcus anophagefferens CCMP1851 and Kratosvirus quantuckense: Draft genome of a second virus-susceptible host strain in the model system.</title>
        <authorList>
            <person name="Chase E."/>
            <person name="Truchon A.R."/>
            <person name="Schepens W."/>
            <person name="Wilhelm S.W."/>
        </authorList>
    </citation>
    <scope>NUCLEOTIDE SEQUENCE [LARGE SCALE GENOMIC DNA]</scope>
    <source>
        <strain evidence="8 9">CCMP1851</strain>
    </source>
</reference>
<sequence length="260" mass="28433">MAAALPQLVLAVAAFLAPAGAFQTPSRSLRRVAPAPLRRGPAWPLGADGNNGGDAKGGGFRGWLDGFGEDEELLEDVRVYAQTLAICLLIRFFLVEPRFIPSLSMYPTFDVGDQLAVEKVSKRYRPLVKKDPYPIHRNEVIVFNPPPAFKALVSSRARDEALIKRVVAVAGDEVAVRSGVLYVNGKAQAEDDVINERPFYDMEPRVVPPGNVFVLGDNRNQSLDGHIWGCLPTENIIGRAVFKYWPPNRLGGVVAPVGNY</sequence>
<accession>A0ABR1GEX9</accession>
<evidence type="ECO:0000259" key="7">
    <source>
        <dbReference type="Pfam" id="PF10502"/>
    </source>
</evidence>
<evidence type="ECO:0000313" key="8">
    <source>
        <dbReference type="EMBL" id="KAK7254522.1"/>
    </source>
</evidence>
<comment type="similarity">
    <text evidence="2 5">Belongs to the peptidase S26 family.</text>
</comment>
<keyword evidence="5" id="KW-0496">Mitochondrion</keyword>
<protein>
    <recommendedName>
        <fullName evidence="5">Mitochondrial inner membrane protease subunit</fullName>
        <ecNumber evidence="5">3.4.21.-</ecNumber>
    </recommendedName>
</protein>
<evidence type="ECO:0000256" key="6">
    <source>
        <dbReference type="SAM" id="SignalP"/>
    </source>
</evidence>
<dbReference type="PROSITE" id="PS00761">
    <property type="entry name" value="SPASE_I_3"/>
    <property type="match status" value="1"/>
</dbReference>
<keyword evidence="4 5" id="KW-0378">Hydrolase</keyword>
<dbReference type="InterPro" id="IPR019533">
    <property type="entry name" value="Peptidase_S26"/>
</dbReference>
<dbReference type="EMBL" id="JBBJCI010000024">
    <property type="protein sequence ID" value="KAK7254522.1"/>
    <property type="molecule type" value="Genomic_DNA"/>
</dbReference>
<comment type="catalytic activity">
    <reaction evidence="1">
        <text>Cleavage of hydrophobic, N-terminal signal or leader sequences from secreted and periplasmic proteins.</text>
        <dbReference type="EC" id="3.4.21.89"/>
    </reaction>
</comment>
<dbReference type="Gene3D" id="2.10.109.10">
    <property type="entry name" value="Umud Fragment, subunit A"/>
    <property type="match status" value="1"/>
</dbReference>
<dbReference type="EC" id="3.4.21.-" evidence="5"/>
<dbReference type="InterPro" id="IPR019756">
    <property type="entry name" value="Pept_S26A_signal_pept_1_Ser-AS"/>
</dbReference>
<dbReference type="SUPFAM" id="SSF51306">
    <property type="entry name" value="LexA/Signal peptidase"/>
    <property type="match status" value="1"/>
</dbReference>
<dbReference type="PANTHER" id="PTHR43390">
    <property type="entry name" value="SIGNAL PEPTIDASE I"/>
    <property type="match status" value="1"/>
</dbReference>
<dbReference type="Proteomes" id="UP001363151">
    <property type="component" value="Unassembled WGS sequence"/>
</dbReference>
<keyword evidence="9" id="KW-1185">Reference proteome</keyword>
<dbReference type="InterPro" id="IPR036286">
    <property type="entry name" value="LexA/Signal_pep-like_sf"/>
</dbReference>
<dbReference type="PANTHER" id="PTHR43390:SF1">
    <property type="entry name" value="CHLOROPLAST PROCESSING PEPTIDASE"/>
    <property type="match status" value="1"/>
</dbReference>
<dbReference type="NCBIfam" id="TIGR02227">
    <property type="entry name" value="sigpep_I_bact"/>
    <property type="match status" value="1"/>
</dbReference>
<keyword evidence="5" id="KW-0472">Membrane</keyword>
<dbReference type="CDD" id="cd06530">
    <property type="entry name" value="S26_SPase_I"/>
    <property type="match status" value="1"/>
</dbReference>
<evidence type="ECO:0000256" key="4">
    <source>
        <dbReference type="ARBA" id="ARBA00022801"/>
    </source>
</evidence>
<organism evidence="8 9">
    <name type="scientific">Aureococcus anophagefferens</name>
    <name type="common">Harmful bloom alga</name>
    <dbReference type="NCBI Taxonomy" id="44056"/>
    <lineage>
        <taxon>Eukaryota</taxon>
        <taxon>Sar</taxon>
        <taxon>Stramenopiles</taxon>
        <taxon>Ochrophyta</taxon>
        <taxon>Pelagophyceae</taxon>
        <taxon>Pelagomonadales</taxon>
        <taxon>Pelagomonadaceae</taxon>
        <taxon>Aureococcus</taxon>
    </lineage>
</organism>
<keyword evidence="5" id="KW-0999">Mitochondrion inner membrane</keyword>
<dbReference type="InterPro" id="IPR000223">
    <property type="entry name" value="Pept_S26A_signal_pept_1"/>
</dbReference>
<dbReference type="Pfam" id="PF10502">
    <property type="entry name" value="Peptidase_S26"/>
    <property type="match status" value="1"/>
</dbReference>
<proteinExistence type="inferred from homology"/>
<keyword evidence="3 5" id="KW-0645">Protease</keyword>
<evidence type="ECO:0000256" key="1">
    <source>
        <dbReference type="ARBA" id="ARBA00000677"/>
    </source>
</evidence>
<comment type="subcellular location">
    <subcellularLocation>
        <location evidence="5">Mitochondrion inner membrane</location>
    </subcellularLocation>
</comment>
<evidence type="ECO:0000256" key="5">
    <source>
        <dbReference type="RuleBase" id="RU362041"/>
    </source>
</evidence>
<evidence type="ECO:0000256" key="2">
    <source>
        <dbReference type="ARBA" id="ARBA00009370"/>
    </source>
</evidence>
<feature type="signal peptide" evidence="6">
    <location>
        <begin position="1"/>
        <end position="21"/>
    </location>
</feature>